<feature type="transmembrane region" description="Helical" evidence="6">
    <location>
        <begin position="16"/>
        <end position="37"/>
    </location>
</feature>
<organism evidence="7 8">
    <name type="scientific">Anaerosphaera aminiphila DSM 21120</name>
    <dbReference type="NCBI Taxonomy" id="1120995"/>
    <lineage>
        <taxon>Bacteria</taxon>
        <taxon>Bacillati</taxon>
        <taxon>Bacillota</taxon>
        <taxon>Tissierellia</taxon>
        <taxon>Tissierellales</taxon>
        <taxon>Peptoniphilaceae</taxon>
        <taxon>Anaerosphaera</taxon>
    </lineage>
</organism>
<feature type="transmembrane region" description="Helical" evidence="6">
    <location>
        <begin position="85"/>
        <end position="103"/>
    </location>
</feature>
<evidence type="ECO:0000256" key="6">
    <source>
        <dbReference type="SAM" id="Phobius"/>
    </source>
</evidence>
<evidence type="ECO:0000256" key="5">
    <source>
        <dbReference type="ARBA" id="ARBA00023136"/>
    </source>
</evidence>
<dbReference type="PANTHER" id="PTHR33545:SF10">
    <property type="entry name" value="UPF0750 MEMBRANE PROTEIN YPJC"/>
    <property type="match status" value="1"/>
</dbReference>
<reference evidence="7 8" key="1">
    <citation type="submission" date="2016-11" db="EMBL/GenBank/DDBJ databases">
        <authorList>
            <person name="Jaros S."/>
            <person name="Januszkiewicz K."/>
            <person name="Wedrychowicz H."/>
        </authorList>
    </citation>
    <scope>NUCLEOTIDE SEQUENCE [LARGE SCALE GENOMIC DNA]</scope>
    <source>
        <strain evidence="7 8">DSM 21120</strain>
    </source>
</reference>
<dbReference type="InterPro" id="IPR003740">
    <property type="entry name" value="YitT"/>
</dbReference>
<name>A0A1M5V2E0_9FIRM</name>
<feature type="transmembrane region" description="Helical" evidence="6">
    <location>
        <begin position="162"/>
        <end position="179"/>
    </location>
</feature>
<evidence type="ECO:0000256" key="3">
    <source>
        <dbReference type="ARBA" id="ARBA00022692"/>
    </source>
</evidence>
<protein>
    <submittedName>
        <fullName evidence="7">Uncharacterized 5xTM membrane BCR, YitT family COG1284</fullName>
    </submittedName>
</protein>
<dbReference type="GO" id="GO:0005886">
    <property type="term" value="C:plasma membrane"/>
    <property type="evidence" value="ECO:0007669"/>
    <property type="project" value="UniProtKB-SubCell"/>
</dbReference>
<proteinExistence type="predicted"/>
<evidence type="ECO:0000256" key="1">
    <source>
        <dbReference type="ARBA" id="ARBA00004651"/>
    </source>
</evidence>
<dbReference type="OrthoDB" id="3182000at2"/>
<evidence type="ECO:0000256" key="4">
    <source>
        <dbReference type="ARBA" id="ARBA00022989"/>
    </source>
</evidence>
<dbReference type="EMBL" id="FQXI01000026">
    <property type="protein sequence ID" value="SHH69123.1"/>
    <property type="molecule type" value="Genomic_DNA"/>
</dbReference>
<dbReference type="RefSeq" id="WP_073185766.1">
    <property type="nucleotide sequence ID" value="NZ_FQXI01000026.1"/>
</dbReference>
<accession>A0A1M5V2E0</accession>
<evidence type="ECO:0000313" key="7">
    <source>
        <dbReference type="EMBL" id="SHH69123.1"/>
    </source>
</evidence>
<keyword evidence="3 6" id="KW-0812">Transmembrane</keyword>
<evidence type="ECO:0000256" key="2">
    <source>
        <dbReference type="ARBA" id="ARBA00022475"/>
    </source>
</evidence>
<feature type="transmembrane region" description="Helical" evidence="6">
    <location>
        <begin position="185"/>
        <end position="205"/>
    </location>
</feature>
<sequence>MNIEKILKKIKKLFPVYRVAMILIGAAIYSFGIYNIHQRVDITEGGVLGLNLLINHWFGISMSYITPVLDIICYLLALKYLGKDFLVVSVFSTLTFSGFIKVWEKFPPILPDLSNHLLIAAILGGLFVGIGVGLIVRSGGSSGGDDALALVIFQRFGGKISWAYMFTDFTVLLLSLSYIPFSEIIYSLITVTISSNVIEVVVNIFRGKEPKKKSAVSKKTVNEGH</sequence>
<dbReference type="AlphaFoldDB" id="A0A1M5V2E0"/>
<dbReference type="PANTHER" id="PTHR33545">
    <property type="entry name" value="UPF0750 MEMBRANE PROTEIN YITT-RELATED"/>
    <property type="match status" value="1"/>
</dbReference>
<dbReference type="Proteomes" id="UP000184032">
    <property type="component" value="Unassembled WGS sequence"/>
</dbReference>
<keyword evidence="8" id="KW-1185">Reference proteome</keyword>
<comment type="subcellular location">
    <subcellularLocation>
        <location evidence="1">Cell membrane</location>
        <topology evidence="1">Multi-pass membrane protein</topology>
    </subcellularLocation>
</comment>
<gene>
    <name evidence="7" type="ORF">SAMN02745245_01948</name>
</gene>
<keyword evidence="2" id="KW-1003">Cell membrane</keyword>
<dbReference type="STRING" id="1120995.SAMN02745245_01948"/>
<feature type="transmembrane region" description="Helical" evidence="6">
    <location>
        <begin position="57"/>
        <end position="78"/>
    </location>
</feature>
<evidence type="ECO:0000313" key="8">
    <source>
        <dbReference type="Proteomes" id="UP000184032"/>
    </source>
</evidence>
<keyword evidence="5 6" id="KW-0472">Membrane</keyword>
<feature type="transmembrane region" description="Helical" evidence="6">
    <location>
        <begin position="115"/>
        <end position="136"/>
    </location>
</feature>
<dbReference type="InterPro" id="IPR051461">
    <property type="entry name" value="UPF0750_membrane"/>
</dbReference>
<keyword evidence="4 6" id="KW-1133">Transmembrane helix</keyword>
<dbReference type="Pfam" id="PF02588">
    <property type="entry name" value="YitT_membrane"/>
    <property type="match status" value="1"/>
</dbReference>